<organism evidence="8 9">
    <name type="scientific">Triplophysa tibetana</name>
    <dbReference type="NCBI Taxonomy" id="1572043"/>
    <lineage>
        <taxon>Eukaryota</taxon>
        <taxon>Metazoa</taxon>
        <taxon>Chordata</taxon>
        <taxon>Craniata</taxon>
        <taxon>Vertebrata</taxon>
        <taxon>Euteleostomi</taxon>
        <taxon>Actinopterygii</taxon>
        <taxon>Neopterygii</taxon>
        <taxon>Teleostei</taxon>
        <taxon>Ostariophysi</taxon>
        <taxon>Cypriniformes</taxon>
        <taxon>Nemacheilidae</taxon>
        <taxon>Triplophysa</taxon>
    </lineage>
</organism>
<dbReference type="InterPro" id="IPR014001">
    <property type="entry name" value="Helicase_ATP-bd"/>
</dbReference>
<feature type="compositionally biased region" description="Polar residues" evidence="5">
    <location>
        <begin position="9"/>
        <end position="21"/>
    </location>
</feature>
<feature type="compositionally biased region" description="Basic and acidic residues" evidence="5">
    <location>
        <begin position="756"/>
        <end position="767"/>
    </location>
</feature>
<dbReference type="Pfam" id="PF14773">
    <property type="entry name" value="VIGSSK"/>
    <property type="match status" value="1"/>
</dbReference>
<feature type="region of interest" description="Disordered" evidence="5">
    <location>
        <begin position="649"/>
        <end position="825"/>
    </location>
</feature>
<feature type="region of interest" description="Disordered" evidence="5">
    <location>
        <begin position="837"/>
        <end position="892"/>
    </location>
</feature>
<dbReference type="SMART" id="SM00487">
    <property type="entry name" value="DEXDc"/>
    <property type="match status" value="1"/>
</dbReference>
<evidence type="ECO:0000256" key="4">
    <source>
        <dbReference type="ARBA" id="ARBA00023242"/>
    </source>
</evidence>
<feature type="compositionally biased region" description="Basic and acidic residues" evidence="5">
    <location>
        <begin position="1177"/>
        <end position="1194"/>
    </location>
</feature>
<feature type="compositionally biased region" description="Basic and acidic residues" evidence="5">
    <location>
        <begin position="650"/>
        <end position="662"/>
    </location>
</feature>
<feature type="compositionally biased region" description="Basic and acidic residues" evidence="5">
    <location>
        <begin position="879"/>
        <end position="890"/>
    </location>
</feature>
<dbReference type="CDD" id="cd18005">
    <property type="entry name" value="DEXHc_ERCC6L2"/>
    <property type="match status" value="1"/>
</dbReference>
<dbReference type="InterPro" id="IPR057931">
    <property type="entry name" value="RHH_ERCC6L2"/>
</dbReference>
<dbReference type="InterPro" id="IPR038718">
    <property type="entry name" value="SNF2-like_sf"/>
</dbReference>
<dbReference type="GO" id="GO:0005634">
    <property type="term" value="C:nucleus"/>
    <property type="evidence" value="ECO:0007669"/>
    <property type="project" value="UniProtKB-SubCell"/>
</dbReference>
<dbReference type="Proteomes" id="UP000324632">
    <property type="component" value="Chromosome 12"/>
</dbReference>
<comment type="caution">
    <text evidence="8">The sequence shown here is derived from an EMBL/GenBank/DDBJ whole genome shotgun (WGS) entry which is preliminary data.</text>
</comment>
<dbReference type="SUPFAM" id="SSF52540">
    <property type="entry name" value="P-loop containing nucleoside triphosphate hydrolases"/>
    <property type="match status" value="2"/>
</dbReference>
<feature type="region of interest" description="Disordered" evidence="5">
    <location>
        <begin position="1"/>
        <end position="42"/>
    </location>
</feature>
<dbReference type="Pfam" id="PF25806">
    <property type="entry name" value="RHH_ERCC6L2"/>
    <property type="match status" value="1"/>
</dbReference>
<dbReference type="Pfam" id="PF00271">
    <property type="entry name" value="Helicase_C"/>
    <property type="match status" value="1"/>
</dbReference>
<dbReference type="InterPro" id="IPR049730">
    <property type="entry name" value="SNF2/RAD54-like_C"/>
</dbReference>
<keyword evidence="2" id="KW-0378">Hydrolase</keyword>
<keyword evidence="3" id="KW-0547">Nucleotide-binding</keyword>
<evidence type="ECO:0000256" key="1">
    <source>
        <dbReference type="ARBA" id="ARBA00004123"/>
    </source>
</evidence>
<dbReference type="Gene3D" id="3.40.50.300">
    <property type="entry name" value="P-loop containing nucleotide triphosphate hydrolases"/>
    <property type="match status" value="1"/>
</dbReference>
<dbReference type="InterPro" id="IPR058052">
    <property type="entry name" value="DEXHc_ERCC6L2"/>
</dbReference>
<evidence type="ECO:0000313" key="8">
    <source>
        <dbReference type="EMBL" id="KAA0713933.1"/>
    </source>
</evidence>
<dbReference type="PANTHER" id="PTHR45629">
    <property type="entry name" value="SNF2/RAD54 FAMILY MEMBER"/>
    <property type="match status" value="1"/>
</dbReference>
<keyword evidence="3" id="KW-0347">Helicase</keyword>
<keyword evidence="4" id="KW-0539">Nucleus</keyword>
<proteinExistence type="predicted"/>
<evidence type="ECO:0000259" key="6">
    <source>
        <dbReference type="PROSITE" id="PS51192"/>
    </source>
</evidence>
<feature type="compositionally biased region" description="Polar residues" evidence="5">
    <location>
        <begin position="1157"/>
        <end position="1170"/>
    </location>
</feature>
<dbReference type="Gene3D" id="3.40.50.10810">
    <property type="entry name" value="Tandem AAA-ATPase domain"/>
    <property type="match status" value="1"/>
</dbReference>
<gene>
    <name evidence="8" type="ORF">E1301_Tti009966</name>
</gene>
<reference evidence="8 9" key="1">
    <citation type="journal article" date="2019" name="Mol. Ecol. Resour.">
        <title>Chromosome-level genome assembly of Triplophysa tibetana, a fish adapted to the harsh high-altitude environment of the Tibetan Plateau.</title>
        <authorList>
            <person name="Yang X."/>
            <person name="Liu H."/>
            <person name="Ma Z."/>
            <person name="Zou Y."/>
            <person name="Zou M."/>
            <person name="Mao Y."/>
            <person name="Li X."/>
            <person name="Wang H."/>
            <person name="Chen T."/>
            <person name="Wang W."/>
            <person name="Yang R."/>
        </authorList>
    </citation>
    <scope>NUCLEOTIDE SEQUENCE [LARGE SCALE GENOMIC DNA]</scope>
    <source>
        <strain evidence="8">TTIB1903HZAU</strain>
        <tissue evidence="8">Muscle</tissue>
    </source>
</reference>
<evidence type="ECO:0000313" key="9">
    <source>
        <dbReference type="Proteomes" id="UP000324632"/>
    </source>
</evidence>
<evidence type="ECO:0000256" key="2">
    <source>
        <dbReference type="ARBA" id="ARBA00022801"/>
    </source>
</evidence>
<feature type="region of interest" description="Disordered" evidence="5">
    <location>
        <begin position="1067"/>
        <end position="1123"/>
    </location>
</feature>
<accession>A0A5A9NWD9</accession>
<dbReference type="PROSITE" id="PS51192">
    <property type="entry name" value="HELICASE_ATP_BIND_1"/>
    <property type="match status" value="1"/>
</dbReference>
<feature type="region of interest" description="Disordered" evidence="5">
    <location>
        <begin position="1151"/>
        <end position="1211"/>
    </location>
</feature>
<feature type="compositionally biased region" description="Pro residues" evidence="5">
    <location>
        <begin position="1072"/>
        <end position="1081"/>
    </location>
</feature>
<feature type="domain" description="Helicase C-terminal" evidence="7">
    <location>
        <begin position="450"/>
        <end position="603"/>
    </location>
</feature>
<sequence length="1315" mass="148407">MAEEDTGASKFQDTSASVSQYENERPLFHSNQRPPGPSEPFLVSGSDVKVPYTINRYLRDYQRDGIKFIYYNYAKSRGCILGDDMGLGKTVQVIGFLAAILRKTGTWEDVENNRPQFLLSQKSPGQPKVQKVFLIVAPLSVLYNWKDEFDTWGHFRVVIVHGVRKEEELVRVQRGRCEVALTTYETFRLCLDQFNSIDWAAVIVDEAHKIKNHKSQITQAMKEMRCKVRVGLTGTILQNNLEELWCVMDWAIPGCLGSLAGFKNRFSDPIEHGQKHTVTKRALAEGRKAVKDLGKKLSRWFLRRTKALISDQLPKKDDRVVYCSLTDFQQTVYQAVLDTDDVTLLLQSSGKCPCGTGRPRKKCCYKLNADGVPVRYLYFSYLAILRKVANHVALLQSREGTSKKQDKYVTAICEQVFRKFPDFTERCKQASFEAMSDPMYSGKMKVLQKLLNHFIVKKDNVLLFSLSTKLLDVLESYCMAEGLEYRRLDGNTKSKDRVKIVKEFNSSRDINLCLVSTLAGGLGLNFVGANVVVLFDPTWNPANDLQAIDRAYRIGQCRDVTVFRLISLGTVEEIIYLRQIYKQQLQTSVMGCENARRYFEAVQGTDGQAGELFGIRNLFRLQTDGTCLTHRILEREGRVEVGMMTAKTQAVDERMQEADPKSADASTERAAGSTVTSFKPAEVLDFSSASEDEDPCCSRQKASNPNTGEDMGPGDSSFGNTGLYRLLQQHIAQREQQETDSSEEDSSNPSQDEENQEKPSHSEEMKEVTAGTHHGSRVLTKSEHTSHVVQQMHMKSADLEVVPPKFHKRNDGMNAGKSGLRKGVKFTEKRSEDNFDFLSSSDDEERVKCRNDSSQRRQNTKQRSVRFTGLKNQNTAKTPESDKTHCRDEGNAGTVDSLLGGLQHVSYTHSNQKVVGSSRAEDRLSRAAVRDVFELNKHSQLPANQLLDLSETPRQSCESVLTDHSTGRQTLPACDRPHMEYPVTHFIKTSHRNKNITFIVGETPSSICRFFWSGRNQLEDMARFFGAVSVQGFAEEILKSDSAQRLSRLRSFYSQKSPELKDIIKKTFPKPNAEPKPPTSTPPSTSGTARQRPTSKRALPNAPQIEVPAPAVEDQRGTSKKKRISVTETFELHHHHSTDLTNNKIKTFADDSDQSMHRSSSFKSTSSGHLQRSCAPMEERRTNGRRSFKDKEHPSCLVSTRDCEASSSTQNKSSLITDLIGDTSILNDLFKSKKKPLERPREATVLTHPEKAKSRGKDFWDILNEGNEESINKLTDLSEVEKMCNTVGVSAKSKKNDESQSSQLWKKNEKFLWKI</sequence>
<keyword evidence="9" id="KW-1185">Reference proteome</keyword>
<dbReference type="CDD" id="cd18793">
    <property type="entry name" value="SF2_C_SNF"/>
    <property type="match status" value="1"/>
</dbReference>
<dbReference type="Pfam" id="PF00176">
    <property type="entry name" value="SNF2-rel_dom"/>
    <property type="match status" value="1"/>
</dbReference>
<dbReference type="PANTHER" id="PTHR45629:SF7">
    <property type="entry name" value="DNA EXCISION REPAIR PROTEIN ERCC-6-RELATED"/>
    <property type="match status" value="1"/>
</dbReference>
<dbReference type="GO" id="GO:0016787">
    <property type="term" value="F:hydrolase activity"/>
    <property type="evidence" value="ECO:0007669"/>
    <property type="project" value="UniProtKB-KW"/>
</dbReference>
<dbReference type="InterPro" id="IPR027417">
    <property type="entry name" value="P-loop_NTPase"/>
</dbReference>
<protein>
    <submittedName>
        <fullName evidence="8">DNA excision repair protein ERCC-6-like 2</fullName>
    </submittedName>
</protein>
<comment type="subcellular location">
    <subcellularLocation>
        <location evidence="1">Nucleus</location>
    </subcellularLocation>
</comment>
<dbReference type="InterPro" id="IPR029256">
    <property type="entry name" value="Heliccase-ass-bd"/>
</dbReference>
<keyword evidence="3" id="KW-0067">ATP-binding</keyword>
<dbReference type="GO" id="GO:0004386">
    <property type="term" value="F:helicase activity"/>
    <property type="evidence" value="ECO:0007669"/>
    <property type="project" value="UniProtKB-KW"/>
</dbReference>
<dbReference type="PROSITE" id="PS51194">
    <property type="entry name" value="HELICASE_CTER"/>
    <property type="match status" value="1"/>
</dbReference>
<name>A0A5A9NWD9_9TELE</name>
<evidence type="ECO:0000256" key="3">
    <source>
        <dbReference type="ARBA" id="ARBA00022806"/>
    </source>
</evidence>
<evidence type="ECO:0000256" key="5">
    <source>
        <dbReference type="SAM" id="MobiDB-lite"/>
    </source>
</evidence>
<feature type="compositionally biased region" description="Acidic residues" evidence="5">
    <location>
        <begin position="738"/>
        <end position="755"/>
    </location>
</feature>
<feature type="domain" description="Helicase ATP-binding" evidence="6">
    <location>
        <begin position="70"/>
        <end position="254"/>
    </location>
</feature>
<feature type="compositionally biased region" description="Basic and acidic residues" evidence="5">
    <location>
        <begin position="845"/>
        <end position="855"/>
    </location>
</feature>
<dbReference type="InterPro" id="IPR001650">
    <property type="entry name" value="Helicase_C-like"/>
</dbReference>
<dbReference type="SMART" id="SM00490">
    <property type="entry name" value="HELICc"/>
    <property type="match status" value="1"/>
</dbReference>
<dbReference type="InterPro" id="IPR050496">
    <property type="entry name" value="SNF2_RAD54_helicase_repair"/>
</dbReference>
<dbReference type="InterPro" id="IPR000330">
    <property type="entry name" value="SNF2_N"/>
</dbReference>
<dbReference type="FunFam" id="3.40.50.10810:FF:000019">
    <property type="entry name" value="DNA excision repair protein ERCC-6-like 2 isoform X1"/>
    <property type="match status" value="1"/>
</dbReference>
<dbReference type="EMBL" id="SOYY01000012">
    <property type="protein sequence ID" value="KAA0713933.1"/>
    <property type="molecule type" value="Genomic_DNA"/>
</dbReference>
<dbReference type="GO" id="GO:0005524">
    <property type="term" value="F:ATP binding"/>
    <property type="evidence" value="ECO:0007669"/>
    <property type="project" value="InterPro"/>
</dbReference>
<evidence type="ECO:0000259" key="7">
    <source>
        <dbReference type="PROSITE" id="PS51194"/>
    </source>
</evidence>